<sequence length="154" mass="17525">MMSDDSEIIINDKRGDDRDIPGDVVGTHSQPNLGRQPRNCFIVGNDGESDRQATMTEANDNNSDERGGVTRREQQTILRPRQPTQRIITNYPRVEQDSDSDYEDASQEDHHNRGDGRSPFSSPVPNFGRQKGAPSVKPDQFDGQEDWEQYYSHF</sequence>
<keyword evidence="3" id="KW-1185">Reference proteome</keyword>
<protein>
    <submittedName>
        <fullName evidence="2">Uncharacterized protein</fullName>
    </submittedName>
</protein>
<name>A0A9D3YF50_DREPO</name>
<reference evidence="2" key="1">
    <citation type="journal article" date="2019" name="bioRxiv">
        <title>The Genome of the Zebra Mussel, Dreissena polymorpha: A Resource for Invasive Species Research.</title>
        <authorList>
            <person name="McCartney M.A."/>
            <person name="Auch B."/>
            <person name="Kono T."/>
            <person name="Mallez S."/>
            <person name="Zhang Y."/>
            <person name="Obille A."/>
            <person name="Becker A."/>
            <person name="Abrahante J.E."/>
            <person name="Garbe J."/>
            <person name="Badalamenti J.P."/>
            <person name="Herman A."/>
            <person name="Mangelson H."/>
            <person name="Liachko I."/>
            <person name="Sullivan S."/>
            <person name="Sone E.D."/>
            <person name="Koren S."/>
            <person name="Silverstein K.A.T."/>
            <person name="Beckman K.B."/>
            <person name="Gohl D.M."/>
        </authorList>
    </citation>
    <scope>NUCLEOTIDE SEQUENCE</scope>
    <source>
        <strain evidence="2">Duluth1</strain>
        <tissue evidence="2">Whole animal</tissue>
    </source>
</reference>
<evidence type="ECO:0000256" key="1">
    <source>
        <dbReference type="SAM" id="MobiDB-lite"/>
    </source>
</evidence>
<dbReference type="AlphaFoldDB" id="A0A9D3YF50"/>
<dbReference type="EMBL" id="JAIWYP010000016">
    <property type="protein sequence ID" value="KAH3697262.1"/>
    <property type="molecule type" value="Genomic_DNA"/>
</dbReference>
<dbReference type="Proteomes" id="UP000828390">
    <property type="component" value="Unassembled WGS sequence"/>
</dbReference>
<feature type="region of interest" description="Disordered" evidence="1">
    <location>
        <begin position="1"/>
        <end position="154"/>
    </location>
</feature>
<feature type="compositionally biased region" description="Basic and acidic residues" evidence="1">
    <location>
        <begin position="63"/>
        <end position="74"/>
    </location>
</feature>
<comment type="caution">
    <text evidence="2">The sequence shown here is derived from an EMBL/GenBank/DDBJ whole genome shotgun (WGS) entry which is preliminary data.</text>
</comment>
<feature type="compositionally biased region" description="Basic and acidic residues" evidence="1">
    <location>
        <begin position="107"/>
        <end position="116"/>
    </location>
</feature>
<organism evidence="2 3">
    <name type="scientific">Dreissena polymorpha</name>
    <name type="common">Zebra mussel</name>
    <name type="synonym">Mytilus polymorpha</name>
    <dbReference type="NCBI Taxonomy" id="45954"/>
    <lineage>
        <taxon>Eukaryota</taxon>
        <taxon>Metazoa</taxon>
        <taxon>Spiralia</taxon>
        <taxon>Lophotrochozoa</taxon>
        <taxon>Mollusca</taxon>
        <taxon>Bivalvia</taxon>
        <taxon>Autobranchia</taxon>
        <taxon>Heteroconchia</taxon>
        <taxon>Euheterodonta</taxon>
        <taxon>Imparidentia</taxon>
        <taxon>Neoheterodontei</taxon>
        <taxon>Myida</taxon>
        <taxon>Dreissenoidea</taxon>
        <taxon>Dreissenidae</taxon>
        <taxon>Dreissena</taxon>
    </lineage>
</organism>
<reference evidence="2" key="2">
    <citation type="submission" date="2020-11" db="EMBL/GenBank/DDBJ databases">
        <authorList>
            <person name="McCartney M.A."/>
            <person name="Auch B."/>
            <person name="Kono T."/>
            <person name="Mallez S."/>
            <person name="Becker A."/>
            <person name="Gohl D.M."/>
            <person name="Silverstein K.A.T."/>
            <person name="Koren S."/>
            <person name="Bechman K.B."/>
            <person name="Herman A."/>
            <person name="Abrahante J.E."/>
            <person name="Garbe J."/>
        </authorList>
    </citation>
    <scope>NUCLEOTIDE SEQUENCE</scope>
    <source>
        <strain evidence="2">Duluth1</strain>
        <tissue evidence="2">Whole animal</tissue>
    </source>
</reference>
<gene>
    <name evidence="2" type="ORF">DPMN_084754</name>
</gene>
<feature type="compositionally biased region" description="Acidic residues" evidence="1">
    <location>
        <begin position="97"/>
        <end position="106"/>
    </location>
</feature>
<evidence type="ECO:0000313" key="3">
    <source>
        <dbReference type="Proteomes" id="UP000828390"/>
    </source>
</evidence>
<proteinExistence type="predicted"/>
<accession>A0A9D3YF50</accession>
<evidence type="ECO:0000313" key="2">
    <source>
        <dbReference type="EMBL" id="KAH3697262.1"/>
    </source>
</evidence>
<feature type="compositionally biased region" description="Polar residues" evidence="1">
    <location>
        <begin position="52"/>
        <end position="61"/>
    </location>
</feature>
<feature type="compositionally biased region" description="Basic and acidic residues" evidence="1">
    <location>
        <begin position="10"/>
        <end position="21"/>
    </location>
</feature>